<dbReference type="EMBL" id="JAUTXU010000184">
    <property type="protein sequence ID" value="KAK3700523.1"/>
    <property type="molecule type" value="Genomic_DNA"/>
</dbReference>
<protein>
    <submittedName>
        <fullName evidence="1">Uncharacterized protein</fullName>
    </submittedName>
</protein>
<comment type="caution">
    <text evidence="1">The sequence shown here is derived from an EMBL/GenBank/DDBJ whole genome shotgun (WGS) entry which is preliminary data.</text>
</comment>
<gene>
    <name evidence="1" type="ORF">LTR37_015924</name>
</gene>
<keyword evidence="2" id="KW-1185">Reference proteome</keyword>
<name>A0ACC3MPM0_9PEZI</name>
<evidence type="ECO:0000313" key="1">
    <source>
        <dbReference type="EMBL" id="KAK3700523.1"/>
    </source>
</evidence>
<sequence length="548" mass="62231">MAELEDILASDLGKLTAEDLRSRSFIKLKDPENLTAEDVDKLRALVNGLDNSRPLDLGALDKKLRDCTQAAPTSPRSRSSLSPTPDANDPVNIEALFQENLLGEHKAYHDIIQDGGRPSHPPDDASFDILKEPGEYANIISYWTNGWPDRRCILQAQWSRWKDFRQYQDRKRKRFWKSEWFEKYVEHVRDYRREKGIEGDVCLLQNRKEQSRFDDWKEFHYWEHTKADRSIKEMVRAAGAKKACESQLQTAIDEGQAADRIEWVKEQGVAAYEARRGTAEIELERQAVLLEWIGEQLPIIASECASSYICSDTRDDCQSTSIRTKLGKRKRLTEESAHMKICRRKVADADPHNSAVPLATNTDERDSTLYALPQRKAGRTSRHQRSRNTHQEAHAVLSPTHRYEGSKPSQKKPSPKPAKSSRSRSYAKLDLVQTKSEQLSIQAGSNTRTSATAHDSERGLLRPACSSPVFKAQTRGRKARGGEVRLSSPGNNQGCDGQPQSRQDEVPGKISTTCKNTVPRVRTNLRLASKPVRRSQRISQRPPVHYSK</sequence>
<accession>A0ACC3MPM0</accession>
<evidence type="ECO:0000313" key="2">
    <source>
        <dbReference type="Proteomes" id="UP001281147"/>
    </source>
</evidence>
<proteinExistence type="predicted"/>
<dbReference type="Proteomes" id="UP001281147">
    <property type="component" value="Unassembled WGS sequence"/>
</dbReference>
<reference evidence="1" key="1">
    <citation type="submission" date="2023-07" db="EMBL/GenBank/DDBJ databases">
        <title>Black Yeasts Isolated from many extreme environments.</title>
        <authorList>
            <person name="Coleine C."/>
            <person name="Stajich J.E."/>
            <person name="Selbmann L."/>
        </authorList>
    </citation>
    <scope>NUCLEOTIDE SEQUENCE</scope>
    <source>
        <strain evidence="1">CCFEE 5714</strain>
    </source>
</reference>
<organism evidence="1 2">
    <name type="scientific">Vermiconidia calcicola</name>
    <dbReference type="NCBI Taxonomy" id="1690605"/>
    <lineage>
        <taxon>Eukaryota</taxon>
        <taxon>Fungi</taxon>
        <taxon>Dikarya</taxon>
        <taxon>Ascomycota</taxon>
        <taxon>Pezizomycotina</taxon>
        <taxon>Dothideomycetes</taxon>
        <taxon>Dothideomycetidae</taxon>
        <taxon>Mycosphaerellales</taxon>
        <taxon>Extremaceae</taxon>
        <taxon>Vermiconidia</taxon>
    </lineage>
</organism>